<sequence length="325" mass="35878">MKVKRQKTNKRHISVYTHSFGFREPYQVLVDGNFIAVALQMRTDVRDALPKVLTGTARPMTTSCVQAELRALGPDFTGASLNAKRFERRRCAHTHSPVPAAECIRQIIGESNQHNYCVATQDQALRSDLRKIPGTPLIYINRSVVILEPPSAATMAKIQEMEIAKTLPQSFEVSILNKPEPLAPEPSKRKKKAKGPNPLSVKKKRTDAEAAGSKKAKKKKTKKKTDELEEGGEQGDTGTSVSVGEAATQKPNKMREDGPGSPSVVEVEPPQVAQEALSTLTKKRPRPLEDNDEALEGEKTVDGEPAGEKKKKKRKRRKKTKSEDS</sequence>
<accession>A0A0L0HQQ7</accession>
<comment type="subcellular location">
    <subcellularLocation>
        <location evidence="1">Nucleus</location>
        <location evidence="1">Nucleolus</location>
    </subcellularLocation>
</comment>
<evidence type="ECO:0000256" key="3">
    <source>
        <dbReference type="ARBA" id="ARBA00022552"/>
    </source>
</evidence>
<dbReference type="InterPro" id="IPR029060">
    <property type="entry name" value="PIN-like_dom_sf"/>
</dbReference>
<dbReference type="CDD" id="cd08553">
    <property type="entry name" value="PIN_Fcf1-like"/>
    <property type="match status" value="1"/>
</dbReference>
<dbReference type="RefSeq" id="XP_016611324.1">
    <property type="nucleotide sequence ID" value="XM_016750626.1"/>
</dbReference>
<name>A0A0L0HQQ7_SPIPD</name>
<feature type="compositionally biased region" description="Basic residues" evidence="8">
    <location>
        <begin position="214"/>
        <end position="223"/>
    </location>
</feature>
<keyword evidence="2" id="KW-0690">Ribosome biogenesis</keyword>
<organism evidence="10 11">
    <name type="scientific">Spizellomyces punctatus (strain DAOM BR117)</name>
    <dbReference type="NCBI Taxonomy" id="645134"/>
    <lineage>
        <taxon>Eukaryota</taxon>
        <taxon>Fungi</taxon>
        <taxon>Fungi incertae sedis</taxon>
        <taxon>Chytridiomycota</taxon>
        <taxon>Chytridiomycota incertae sedis</taxon>
        <taxon>Chytridiomycetes</taxon>
        <taxon>Spizellomycetales</taxon>
        <taxon>Spizellomycetaceae</taxon>
        <taxon>Spizellomyces</taxon>
    </lineage>
</organism>
<evidence type="ECO:0000256" key="4">
    <source>
        <dbReference type="ARBA" id="ARBA00023242"/>
    </source>
</evidence>
<evidence type="ECO:0000313" key="11">
    <source>
        <dbReference type="Proteomes" id="UP000053201"/>
    </source>
</evidence>
<evidence type="ECO:0000256" key="7">
    <source>
        <dbReference type="ARBA" id="ARBA00076388"/>
    </source>
</evidence>
<keyword evidence="3" id="KW-0698">rRNA processing</keyword>
<dbReference type="GeneID" id="27685928"/>
<proteinExistence type="inferred from homology"/>
<evidence type="ECO:0000256" key="8">
    <source>
        <dbReference type="SAM" id="MobiDB-lite"/>
    </source>
</evidence>
<dbReference type="EMBL" id="KQ257452">
    <property type="protein sequence ID" value="KND03285.1"/>
    <property type="molecule type" value="Genomic_DNA"/>
</dbReference>
<dbReference type="OMA" id="CCMQALY"/>
<dbReference type="InterPro" id="IPR057776">
    <property type="entry name" value="UTP23_sensor"/>
</dbReference>
<evidence type="ECO:0000256" key="1">
    <source>
        <dbReference type="ARBA" id="ARBA00004604"/>
    </source>
</evidence>
<dbReference type="eggNOG" id="KOG3164">
    <property type="taxonomic scope" value="Eukaryota"/>
</dbReference>
<dbReference type="Gene3D" id="3.40.50.1010">
    <property type="entry name" value="5'-nuclease"/>
    <property type="match status" value="1"/>
</dbReference>
<dbReference type="Pfam" id="PF04900">
    <property type="entry name" value="Fcf1"/>
    <property type="match status" value="1"/>
</dbReference>
<reference evidence="10 11" key="1">
    <citation type="submission" date="2009-08" db="EMBL/GenBank/DDBJ databases">
        <title>The Genome Sequence of Spizellomyces punctatus strain DAOM BR117.</title>
        <authorList>
            <consortium name="The Broad Institute Genome Sequencing Platform"/>
            <person name="Russ C."/>
            <person name="Cuomo C."/>
            <person name="Shea T."/>
            <person name="Young S.K."/>
            <person name="Zeng Q."/>
            <person name="Koehrsen M."/>
            <person name="Haas B."/>
            <person name="Borodovsky M."/>
            <person name="Guigo R."/>
            <person name="Alvarado L."/>
            <person name="Berlin A."/>
            <person name="Bochicchio J."/>
            <person name="Borenstein D."/>
            <person name="Chapman S."/>
            <person name="Chen Z."/>
            <person name="Engels R."/>
            <person name="Freedman E."/>
            <person name="Gellesch M."/>
            <person name="Goldberg J."/>
            <person name="Griggs A."/>
            <person name="Gujja S."/>
            <person name="Heiman D."/>
            <person name="Hepburn T."/>
            <person name="Howarth C."/>
            <person name="Jen D."/>
            <person name="Larson L."/>
            <person name="Lewis B."/>
            <person name="Mehta T."/>
            <person name="Park D."/>
            <person name="Pearson M."/>
            <person name="Roberts A."/>
            <person name="Saif S."/>
            <person name="Shenoy N."/>
            <person name="Sisk P."/>
            <person name="Stolte C."/>
            <person name="Sykes S."/>
            <person name="Thomson T."/>
            <person name="Walk T."/>
            <person name="White J."/>
            <person name="Yandava C."/>
            <person name="Burger G."/>
            <person name="Gray M.W."/>
            <person name="Holland P.W.H."/>
            <person name="King N."/>
            <person name="Lang F.B.F."/>
            <person name="Roger A.J."/>
            <person name="Ruiz-Trillo I."/>
            <person name="Lander E."/>
            <person name="Nusbaum C."/>
        </authorList>
    </citation>
    <scope>NUCLEOTIDE SEQUENCE [LARGE SCALE GENOMIC DNA]</scope>
    <source>
        <strain evidence="10 11">DAOM BR117</strain>
    </source>
</reference>
<dbReference type="FunFam" id="3.40.50.1010:FF:000006">
    <property type="entry name" value="rRNA-processing protein UTP23 homolog"/>
    <property type="match status" value="1"/>
</dbReference>
<dbReference type="STRING" id="645134.A0A0L0HQQ7"/>
<gene>
    <name evidence="10" type="ORF">SPPG_02335</name>
</gene>
<dbReference type="InterPro" id="IPR006984">
    <property type="entry name" value="Fcf1/UTP23"/>
</dbReference>
<dbReference type="OrthoDB" id="25675at2759"/>
<evidence type="ECO:0000256" key="2">
    <source>
        <dbReference type="ARBA" id="ARBA00022517"/>
    </source>
</evidence>
<dbReference type="SUPFAM" id="SSF88723">
    <property type="entry name" value="PIN domain-like"/>
    <property type="match status" value="1"/>
</dbReference>
<dbReference type="Proteomes" id="UP000053201">
    <property type="component" value="Unassembled WGS sequence"/>
</dbReference>
<dbReference type="VEuPathDB" id="FungiDB:SPPG_02335"/>
<dbReference type="InParanoid" id="A0A0L0HQQ7"/>
<dbReference type="GO" id="GO:0006364">
    <property type="term" value="P:rRNA processing"/>
    <property type="evidence" value="ECO:0007669"/>
    <property type="project" value="UniProtKB-KW"/>
</dbReference>
<evidence type="ECO:0000256" key="6">
    <source>
        <dbReference type="ARBA" id="ARBA00038503"/>
    </source>
</evidence>
<comment type="similarity">
    <text evidence="6">Belongs to the UTP23/FCF1 family. UTP23 subfamily.</text>
</comment>
<feature type="region of interest" description="Disordered" evidence="8">
    <location>
        <begin position="178"/>
        <end position="325"/>
    </location>
</feature>
<dbReference type="AlphaFoldDB" id="A0A0L0HQQ7"/>
<dbReference type="GO" id="GO:0032040">
    <property type="term" value="C:small-subunit processome"/>
    <property type="evidence" value="ECO:0007669"/>
    <property type="project" value="InterPro"/>
</dbReference>
<dbReference type="PANTHER" id="PTHR12416">
    <property type="entry name" value="RRNA-PROCESSING PROTEIN UTP23 HOMOLOG"/>
    <property type="match status" value="1"/>
</dbReference>
<evidence type="ECO:0000313" key="10">
    <source>
        <dbReference type="EMBL" id="KND03285.1"/>
    </source>
</evidence>
<comment type="function">
    <text evidence="5">Involved in rRNA-processing and ribosome biogenesis.</text>
</comment>
<feature type="compositionally biased region" description="Basic and acidic residues" evidence="8">
    <location>
        <begin position="296"/>
        <end position="308"/>
    </location>
</feature>
<feature type="compositionally biased region" description="Basic residues" evidence="8">
    <location>
        <begin position="309"/>
        <end position="325"/>
    </location>
</feature>
<evidence type="ECO:0000256" key="5">
    <source>
        <dbReference type="ARBA" id="ARBA00037300"/>
    </source>
</evidence>
<keyword evidence="11" id="KW-1185">Reference proteome</keyword>
<evidence type="ECO:0000259" key="9">
    <source>
        <dbReference type="Pfam" id="PF24779"/>
    </source>
</evidence>
<feature type="domain" description="UTP23 sensor motif region" evidence="9">
    <location>
        <begin position="188"/>
        <end position="205"/>
    </location>
</feature>
<feature type="compositionally biased region" description="Low complexity" evidence="8">
    <location>
        <begin position="259"/>
        <end position="276"/>
    </location>
</feature>
<keyword evidence="4" id="KW-0539">Nucleus</keyword>
<protein>
    <recommendedName>
        <fullName evidence="7">U three protein 23</fullName>
    </recommendedName>
</protein>
<dbReference type="Pfam" id="PF24779">
    <property type="entry name" value="UTP23_sensor"/>
    <property type="match status" value="1"/>
</dbReference>